<evidence type="ECO:0000256" key="8">
    <source>
        <dbReference type="HAMAP-Rule" id="MF_00197"/>
    </source>
</evidence>
<feature type="binding site" evidence="8">
    <location>
        <begin position="94"/>
        <end position="95"/>
    </location>
    <ligand>
        <name>substrate</name>
    </ligand>
</feature>
<comment type="pathway">
    <text evidence="1 8">Amino-acid biosynthesis; L-lysine biosynthesis via DAP pathway; DL-2,6-diaminopimelate from LL-2,6-diaminopimelate: step 1/1.</text>
</comment>
<dbReference type="PANTHER" id="PTHR31689">
    <property type="entry name" value="DIAMINOPIMELATE EPIMERASE, CHLOROPLASTIC"/>
    <property type="match status" value="1"/>
</dbReference>
<evidence type="ECO:0000313" key="11">
    <source>
        <dbReference type="Proteomes" id="UP001139207"/>
    </source>
</evidence>
<evidence type="ECO:0000256" key="5">
    <source>
        <dbReference type="ARBA" id="ARBA00023154"/>
    </source>
</evidence>
<dbReference type="Pfam" id="PF01678">
    <property type="entry name" value="DAP_epimerase"/>
    <property type="match status" value="2"/>
</dbReference>
<dbReference type="GO" id="GO:0009089">
    <property type="term" value="P:lysine biosynthetic process via diaminopimelate"/>
    <property type="evidence" value="ECO:0007669"/>
    <property type="project" value="UniProtKB-UniRule"/>
</dbReference>
<evidence type="ECO:0000256" key="3">
    <source>
        <dbReference type="ARBA" id="ARBA00013080"/>
    </source>
</evidence>
<dbReference type="HAMAP" id="MF_00197">
    <property type="entry name" value="DAP_epimerase"/>
    <property type="match status" value="1"/>
</dbReference>
<feature type="active site" description="Proton acceptor" evidence="8">
    <location>
        <position position="238"/>
    </location>
</feature>
<organism evidence="10 11">
    <name type="scientific">Corynebacterium kalidii</name>
    <dbReference type="NCBI Taxonomy" id="2931982"/>
    <lineage>
        <taxon>Bacteria</taxon>
        <taxon>Bacillati</taxon>
        <taxon>Actinomycetota</taxon>
        <taxon>Actinomycetes</taxon>
        <taxon>Mycobacteriales</taxon>
        <taxon>Corynebacteriaceae</taxon>
        <taxon>Corynebacterium</taxon>
    </lineage>
</organism>
<evidence type="ECO:0000313" key="10">
    <source>
        <dbReference type="EMBL" id="MCJ7859550.1"/>
    </source>
</evidence>
<dbReference type="RefSeq" id="WP_244805270.1">
    <property type="nucleotide sequence ID" value="NZ_JALIEA010000017.1"/>
</dbReference>
<evidence type="ECO:0000256" key="7">
    <source>
        <dbReference type="ARBA" id="ARBA00051712"/>
    </source>
</evidence>
<dbReference type="GO" id="GO:0008837">
    <property type="term" value="F:diaminopimelate epimerase activity"/>
    <property type="evidence" value="ECO:0007669"/>
    <property type="project" value="UniProtKB-UniRule"/>
</dbReference>
<dbReference type="EC" id="5.1.1.7" evidence="3 8"/>
<comment type="caution">
    <text evidence="10">The sequence shown here is derived from an EMBL/GenBank/DDBJ whole genome shotgun (WGS) entry which is preliminary data.</text>
</comment>
<feature type="binding site" evidence="8">
    <location>
        <position position="211"/>
    </location>
    <ligand>
        <name>substrate</name>
    </ligand>
</feature>
<protein>
    <recommendedName>
        <fullName evidence="3 8">Diaminopimelate epimerase</fullName>
        <shortName evidence="8">DAP epimerase</shortName>
        <ecNumber evidence="3 8">5.1.1.7</ecNumber>
    </recommendedName>
    <alternativeName>
        <fullName evidence="8">PLP-independent amino acid racemase</fullName>
    </alternativeName>
</protein>
<dbReference type="AlphaFoldDB" id="A0A9X1WIY9"/>
<dbReference type="InterPro" id="IPR018510">
    <property type="entry name" value="DAP_epimerase_AS"/>
</dbReference>
<dbReference type="PANTHER" id="PTHR31689:SF0">
    <property type="entry name" value="DIAMINOPIMELATE EPIMERASE"/>
    <property type="match status" value="1"/>
</dbReference>
<feature type="site" description="Could be important to modulate the pK values of the two catalytic cysteine residues" evidence="8">
    <location>
        <position position="229"/>
    </location>
</feature>
<feature type="binding site" evidence="8">
    <location>
        <position position="84"/>
    </location>
    <ligand>
        <name>substrate</name>
    </ligand>
</feature>
<evidence type="ECO:0000256" key="2">
    <source>
        <dbReference type="ARBA" id="ARBA00010219"/>
    </source>
</evidence>
<feature type="binding site" evidence="8">
    <location>
        <position position="17"/>
    </location>
    <ligand>
        <name>substrate</name>
    </ligand>
</feature>
<dbReference type="SUPFAM" id="SSF54506">
    <property type="entry name" value="Diaminopimelate epimerase-like"/>
    <property type="match status" value="2"/>
</dbReference>
<comment type="catalytic activity">
    <reaction evidence="7 8">
        <text>(2S,6S)-2,6-diaminopimelate = meso-2,6-diaminopimelate</text>
        <dbReference type="Rhea" id="RHEA:15393"/>
        <dbReference type="ChEBI" id="CHEBI:57609"/>
        <dbReference type="ChEBI" id="CHEBI:57791"/>
        <dbReference type="EC" id="5.1.1.7"/>
    </reaction>
</comment>
<feature type="binding site" evidence="8">
    <location>
        <begin position="239"/>
        <end position="240"/>
    </location>
    <ligand>
        <name>substrate</name>
    </ligand>
</feature>
<dbReference type="Proteomes" id="UP001139207">
    <property type="component" value="Unassembled WGS sequence"/>
</dbReference>
<reference evidence="10" key="1">
    <citation type="submission" date="2022-04" db="EMBL/GenBank/DDBJ databases">
        <title>Corynebacterium kalidii LD5P10.</title>
        <authorList>
            <person name="Sun J.Q."/>
        </authorList>
    </citation>
    <scope>NUCLEOTIDE SEQUENCE</scope>
    <source>
        <strain evidence="10">LD5P10</strain>
    </source>
</reference>
<evidence type="ECO:0000256" key="9">
    <source>
        <dbReference type="PROSITE-ProRule" id="PRU10125"/>
    </source>
</evidence>
<keyword evidence="8" id="KW-0963">Cytoplasm</keyword>
<feature type="binding site" evidence="8">
    <location>
        <begin position="229"/>
        <end position="230"/>
    </location>
    <ligand>
        <name>substrate</name>
    </ligand>
</feature>
<evidence type="ECO:0000256" key="4">
    <source>
        <dbReference type="ARBA" id="ARBA00022605"/>
    </source>
</evidence>
<keyword evidence="4 8" id="KW-0028">Amino-acid biosynthesis</keyword>
<keyword evidence="6 8" id="KW-0413">Isomerase</keyword>
<accession>A0A9X1WIY9</accession>
<dbReference type="PROSITE" id="PS01326">
    <property type="entry name" value="DAP_EPIMERASE"/>
    <property type="match status" value="1"/>
</dbReference>
<evidence type="ECO:0000256" key="1">
    <source>
        <dbReference type="ARBA" id="ARBA00005196"/>
    </source>
</evidence>
<comment type="similarity">
    <text evidence="2 8">Belongs to the diaminopimelate epimerase family.</text>
</comment>
<dbReference type="GO" id="GO:0005829">
    <property type="term" value="C:cytosol"/>
    <property type="evidence" value="ECO:0007669"/>
    <property type="project" value="TreeGrafter"/>
</dbReference>
<feature type="active site" evidence="9">
    <location>
        <position position="93"/>
    </location>
</feature>
<feature type="active site" description="Proton donor" evidence="8">
    <location>
        <position position="93"/>
    </location>
</feature>
<comment type="function">
    <text evidence="8">Catalyzes the stereoinversion of LL-2,6-diaminopimelate (L,L-DAP) to meso-diaminopimelate (meso-DAP), a precursor of L-lysine and an essential component of the bacterial peptidoglycan.</text>
</comment>
<dbReference type="InterPro" id="IPR001653">
    <property type="entry name" value="DAP_epimerase_DapF"/>
</dbReference>
<sequence>MDASTQTEVIKGHGTGNDFLLVPDPDVTVDLTDDLVRSLADRHRGIGADGVIRIATAGALARHGVLDSLPDGVRDGDWFMDYRNADGSVAEMCGNGVRVFAHALSALDLTSPGYLNDDGTVPVGTRAGRRDVRIHHVSGAEAEVSVDMGVPVITGRSSATLDGTRYDGLGVDMGNPHLACVVPGFDASGLAALRVGQEPEYDAGFFPTGVNVELLTPLADGSVHMRVHERGVGETLSCGTGTVAAAVAALEDRIDDRARRGEAWQETVRVVIPGGEVAVTVGADADGRLTPATLRGPSTLVFTTVVPLDLSSAGAGRS</sequence>
<keyword evidence="11" id="KW-1185">Reference proteome</keyword>
<gene>
    <name evidence="8 10" type="primary">dapF</name>
    <name evidence="10" type="ORF">MUN33_12640</name>
</gene>
<feature type="site" description="Could be important to modulate the pK values of the two catalytic cysteine residues" evidence="8">
    <location>
        <position position="177"/>
    </location>
</feature>
<feature type="binding site" evidence="8">
    <location>
        <position position="175"/>
    </location>
    <ligand>
        <name>substrate</name>
    </ligand>
</feature>
<dbReference type="NCBIfam" id="TIGR00652">
    <property type="entry name" value="DapF"/>
    <property type="match status" value="1"/>
</dbReference>
<name>A0A9X1WIY9_9CORY</name>
<dbReference type="Gene3D" id="3.10.310.10">
    <property type="entry name" value="Diaminopimelate Epimerase, Chain A, domain 1"/>
    <property type="match status" value="2"/>
</dbReference>
<comment type="caution">
    <text evidence="8">Lacks conserved residue(s) required for the propagation of feature annotation.</text>
</comment>
<evidence type="ECO:0000256" key="6">
    <source>
        <dbReference type="ARBA" id="ARBA00023235"/>
    </source>
</evidence>
<proteinExistence type="inferred from homology"/>
<comment type="subcellular location">
    <subcellularLocation>
        <location evidence="8">Cytoplasm</location>
    </subcellularLocation>
</comment>
<dbReference type="EMBL" id="JALIEA010000017">
    <property type="protein sequence ID" value="MCJ7859550.1"/>
    <property type="molecule type" value="Genomic_DNA"/>
</dbReference>
<keyword evidence="5 8" id="KW-0457">Lysine biosynthesis</keyword>
<comment type="subunit">
    <text evidence="8">Homodimer.</text>
</comment>